<sequence>MIKAEVPVLAVAMAEYWYDEAVKQGLEMDGQTYATLSASFKNSFVEKLLPGYHDPKAKEDPGFFWQREAAPHAEPIRAYENGLYAQAGIECNGGMLRSVFRQLMRSSSFQLQGYIDETERRQTLSMDFLNLYHITDWVILPATQADCCAMVELLTGTDLVRLALAPFSDPCGRTRFLFSIASGFAG</sequence>
<organism evidence="1 2">
    <name type="scientific">Symbiodinium microadriaticum</name>
    <name type="common">Dinoflagellate</name>
    <name type="synonym">Zooxanthella microadriatica</name>
    <dbReference type="NCBI Taxonomy" id="2951"/>
    <lineage>
        <taxon>Eukaryota</taxon>
        <taxon>Sar</taxon>
        <taxon>Alveolata</taxon>
        <taxon>Dinophyceae</taxon>
        <taxon>Suessiales</taxon>
        <taxon>Symbiodiniaceae</taxon>
        <taxon>Symbiodinium</taxon>
    </lineage>
</organism>
<dbReference type="EMBL" id="LSRX01000049">
    <property type="protein sequence ID" value="OLQ12073.1"/>
    <property type="molecule type" value="Genomic_DNA"/>
</dbReference>
<proteinExistence type="predicted"/>
<dbReference type="Proteomes" id="UP000186817">
    <property type="component" value="Unassembled WGS sequence"/>
</dbReference>
<evidence type="ECO:0000313" key="1">
    <source>
        <dbReference type="EMBL" id="OLQ12073.1"/>
    </source>
</evidence>
<evidence type="ECO:0000313" key="2">
    <source>
        <dbReference type="Proteomes" id="UP000186817"/>
    </source>
</evidence>
<accession>A0A1Q9EXJ6</accession>
<name>A0A1Q9EXJ6_SYMMI</name>
<keyword evidence="2" id="KW-1185">Reference proteome</keyword>
<reference evidence="1 2" key="1">
    <citation type="submission" date="2016-02" db="EMBL/GenBank/DDBJ databases">
        <title>Genome analysis of coral dinoflagellate symbionts highlights evolutionary adaptations to a symbiotic lifestyle.</title>
        <authorList>
            <person name="Aranda M."/>
            <person name="Li Y."/>
            <person name="Liew Y.J."/>
            <person name="Baumgarten S."/>
            <person name="Simakov O."/>
            <person name="Wilson M."/>
            <person name="Piel J."/>
            <person name="Ashoor H."/>
            <person name="Bougouffa S."/>
            <person name="Bajic V.B."/>
            <person name="Ryu T."/>
            <person name="Ravasi T."/>
            <person name="Bayer T."/>
            <person name="Micklem G."/>
            <person name="Kim H."/>
            <person name="Bhak J."/>
            <person name="Lajeunesse T.C."/>
            <person name="Voolstra C.R."/>
        </authorList>
    </citation>
    <scope>NUCLEOTIDE SEQUENCE [LARGE SCALE GENOMIC DNA]</scope>
    <source>
        <strain evidence="1 2">CCMP2467</strain>
    </source>
</reference>
<gene>
    <name evidence="1" type="ORF">AK812_SmicGene4035</name>
</gene>
<protein>
    <submittedName>
        <fullName evidence="1">Uncharacterized protein</fullName>
    </submittedName>
</protein>
<dbReference type="AlphaFoldDB" id="A0A1Q9EXJ6"/>
<comment type="caution">
    <text evidence="1">The sequence shown here is derived from an EMBL/GenBank/DDBJ whole genome shotgun (WGS) entry which is preliminary data.</text>
</comment>